<sequence>MYLPETGFTPQTRNDMLITSFNFFKAQGYAGSYEEFSISNTATWLDGNLFPLLDRYQDELVKIQEGIWRTLHGMYGTIEQGVGSALNPFMRELAKLGEGVFISTPNVDANLPAGTIGIYLDHAIVKIETDLTKVEATLANIAWPGMVSVVSQHAPQTKESQTYTVNVEFINGQFFSYDFYNLHPSDYTAIHIRINLDYKANATRYEDADLIDYIREKLHHDLKIGAFLYVDAYLNHLQFPNLANLTLQWSTDTNQWHSVNYQTKPWQRLSIATLSVGGLTA</sequence>
<dbReference type="Proteomes" id="UP000778951">
    <property type="component" value="Unassembled WGS sequence"/>
</dbReference>
<name>A0A968GHU7_9SPIO</name>
<accession>A0A968GHU7</accession>
<gene>
    <name evidence="1" type="ORF">HCT48_03620</name>
</gene>
<dbReference type="EMBL" id="JAATLM010000001">
    <property type="protein sequence ID" value="NIZ69302.1"/>
    <property type="molecule type" value="Genomic_DNA"/>
</dbReference>
<proteinExistence type="predicted"/>
<reference evidence="1" key="1">
    <citation type="submission" date="2020-03" db="EMBL/GenBank/DDBJ databases">
        <title>Spirochaetal bacteria isolated from arthropods constitute a novel genus Entomospira genus novum within the order Spirochaetales.</title>
        <authorList>
            <person name="Grana-Miraglia L."/>
            <person name="Sikutova S."/>
            <person name="Fingerle V."/>
            <person name="Sing A."/>
            <person name="Castillo-Ramirez S."/>
            <person name="Margos G."/>
            <person name="Rudolf I."/>
        </authorList>
    </citation>
    <scope>NUCLEOTIDE SEQUENCE</scope>
    <source>
        <strain evidence="1">BR149</strain>
    </source>
</reference>
<organism evidence="1 2">
    <name type="scientific">Entomospira culicis</name>
    <dbReference type="NCBI Taxonomy" id="2719989"/>
    <lineage>
        <taxon>Bacteria</taxon>
        <taxon>Pseudomonadati</taxon>
        <taxon>Spirochaetota</taxon>
        <taxon>Spirochaetia</taxon>
        <taxon>Spirochaetales</taxon>
        <taxon>Spirochaetaceae</taxon>
        <taxon>Entomospira</taxon>
    </lineage>
</organism>
<evidence type="ECO:0000313" key="1">
    <source>
        <dbReference type="EMBL" id="NIZ69302.1"/>
    </source>
</evidence>
<dbReference type="RefSeq" id="WP_167695396.1">
    <property type="nucleotide sequence ID" value="NZ_CP118181.1"/>
</dbReference>
<keyword evidence="2" id="KW-1185">Reference proteome</keyword>
<dbReference type="AlphaFoldDB" id="A0A968GHU7"/>
<protein>
    <submittedName>
        <fullName evidence="1">Uncharacterized protein</fullName>
    </submittedName>
</protein>
<comment type="caution">
    <text evidence="1">The sequence shown here is derived from an EMBL/GenBank/DDBJ whole genome shotgun (WGS) entry which is preliminary data.</text>
</comment>
<evidence type="ECO:0000313" key="2">
    <source>
        <dbReference type="Proteomes" id="UP000778951"/>
    </source>
</evidence>